<evidence type="ECO:0000259" key="1">
    <source>
        <dbReference type="Pfam" id="PF02254"/>
    </source>
</evidence>
<dbReference type="AlphaFoldDB" id="A0ABD5U736"/>
<name>A0ABD5U736_9EURY</name>
<dbReference type="Gene3D" id="3.40.50.720">
    <property type="entry name" value="NAD(P)-binding Rossmann-like Domain"/>
    <property type="match status" value="1"/>
</dbReference>
<evidence type="ECO:0000313" key="3">
    <source>
        <dbReference type="Proteomes" id="UP001596406"/>
    </source>
</evidence>
<feature type="domain" description="RCK N-terminal" evidence="1">
    <location>
        <begin position="4"/>
        <end position="117"/>
    </location>
</feature>
<gene>
    <name evidence="2" type="ORF">ACFQHK_02395</name>
</gene>
<accession>A0ABD5U736</accession>
<dbReference type="Proteomes" id="UP001596406">
    <property type="component" value="Unassembled WGS sequence"/>
</dbReference>
<dbReference type="Pfam" id="PF02254">
    <property type="entry name" value="TrkA_N"/>
    <property type="match status" value="1"/>
</dbReference>
<protein>
    <submittedName>
        <fullName evidence="2">NAD-binding protein</fullName>
    </submittedName>
</protein>
<dbReference type="InterPro" id="IPR003148">
    <property type="entry name" value="RCK_N"/>
</dbReference>
<organism evidence="2 3">
    <name type="scientific">Halomarina ordinaria</name>
    <dbReference type="NCBI Taxonomy" id="3033939"/>
    <lineage>
        <taxon>Archaea</taxon>
        <taxon>Methanobacteriati</taxon>
        <taxon>Methanobacteriota</taxon>
        <taxon>Stenosarchaea group</taxon>
        <taxon>Halobacteria</taxon>
        <taxon>Halobacteriales</taxon>
        <taxon>Natronomonadaceae</taxon>
        <taxon>Halomarina</taxon>
    </lineage>
</organism>
<dbReference type="SUPFAM" id="SSF51735">
    <property type="entry name" value="NAD(P)-binding Rossmann-fold domains"/>
    <property type="match status" value="1"/>
</dbReference>
<evidence type="ECO:0000313" key="2">
    <source>
        <dbReference type="EMBL" id="MFC6835355.1"/>
    </source>
</evidence>
<dbReference type="InterPro" id="IPR036291">
    <property type="entry name" value="NAD(P)-bd_dom_sf"/>
</dbReference>
<reference evidence="2 3" key="1">
    <citation type="journal article" date="2019" name="Int. J. Syst. Evol. Microbiol.">
        <title>The Global Catalogue of Microorganisms (GCM) 10K type strain sequencing project: providing services to taxonomists for standard genome sequencing and annotation.</title>
        <authorList>
            <consortium name="The Broad Institute Genomics Platform"/>
            <consortium name="The Broad Institute Genome Sequencing Center for Infectious Disease"/>
            <person name="Wu L."/>
            <person name="Ma J."/>
        </authorList>
    </citation>
    <scope>NUCLEOTIDE SEQUENCE [LARGE SCALE GENOMIC DNA]</scope>
    <source>
        <strain evidence="2 3">PSRA2</strain>
    </source>
</reference>
<proteinExistence type="predicted"/>
<keyword evidence="3" id="KW-1185">Reference proteome</keyword>
<dbReference type="EMBL" id="JBHSXM010000001">
    <property type="protein sequence ID" value="MFC6835355.1"/>
    <property type="molecule type" value="Genomic_DNA"/>
</dbReference>
<dbReference type="RefSeq" id="WP_304447058.1">
    <property type="nucleotide sequence ID" value="NZ_JARRAH010000001.1"/>
</dbReference>
<sequence>MDTLIVGSGDLSRRVATRLDADGRTCLVVDDDRVRVDRARAAGLRAKRVDLRDAYALRTVVPGRVATAVVTTDTDSRNLLAAQSLASADGVERVVVLLNHPANGVVFDDLAVETVCSTNVLADALATTADRPLLP</sequence>
<comment type="caution">
    <text evidence="2">The sequence shown here is derived from an EMBL/GenBank/DDBJ whole genome shotgun (WGS) entry which is preliminary data.</text>
</comment>